<evidence type="ECO:0000313" key="3">
    <source>
        <dbReference type="EMBL" id="MBF4435887.1"/>
    </source>
</evidence>
<sequence>MTNNDILRRIRYTFDFKDSAMVEIFAAADGCVTQEQVTTWLNKETESVLSDVDLAIFLNGLINTKRGKRDGEQPQPETRLTNNMIFMKLRIALDMKAEDILDTLAFIDFRLSKHELNAFFRKPDNKHYRECKDQILRNFLMGVQRQLRPEDKREYQEKID</sequence>
<evidence type="ECO:0000313" key="1">
    <source>
        <dbReference type="EMBL" id="MBF4272441.1"/>
    </source>
</evidence>
<dbReference type="EMBL" id="SCLC01000013">
    <property type="protein sequence ID" value="MBF4435887.1"/>
    <property type="molecule type" value="Genomic_DNA"/>
</dbReference>
<dbReference type="EMBL" id="RDOM01000024">
    <property type="protein sequence ID" value="MBF4272441.1"/>
    <property type="molecule type" value="Genomic_DNA"/>
</dbReference>
<dbReference type="OrthoDB" id="9788465at2"/>
<dbReference type="PANTHER" id="PTHR37805:SF1">
    <property type="entry name" value="CYTOPLASMIC PROTEIN"/>
    <property type="match status" value="1"/>
</dbReference>
<dbReference type="EMBL" id="RDPI01000008">
    <property type="protein sequence ID" value="MBF4373145.1"/>
    <property type="molecule type" value="Genomic_DNA"/>
</dbReference>
<dbReference type="KEGG" id="vau:VANGNB10_cII0982c"/>
<dbReference type="EMBL" id="JAHGUI010000003">
    <property type="protein sequence ID" value="MBT2917301.1"/>
    <property type="molecule type" value="Genomic_DNA"/>
</dbReference>
<dbReference type="AlphaFoldDB" id="A0A191W969"/>
<dbReference type="Pfam" id="PF07308">
    <property type="entry name" value="DUF1456"/>
    <property type="match status" value="2"/>
</dbReference>
<accession>A0A191W969</accession>
<dbReference type="PANTHER" id="PTHR37805">
    <property type="entry name" value="CYTOPLASMIC PROTEIN-RELATED"/>
    <property type="match status" value="1"/>
</dbReference>
<keyword evidence="7" id="KW-1185">Reference proteome</keyword>
<evidence type="ECO:0000313" key="4">
    <source>
        <dbReference type="EMBL" id="MBT2917301.1"/>
    </source>
</evidence>
<reference evidence="6 7" key="2">
    <citation type="journal article" date="2021" name="PeerJ">
        <title>Analysis of 44 Vibrio anguillarum genomes reveals high genetic diversity.</title>
        <authorList>
            <person name="Hansen M.J."/>
            <person name="Dalsgaard I."/>
        </authorList>
    </citation>
    <scope>NUCLEOTIDE SEQUENCE [LARGE SCALE GENOMIC DNA]</scope>
    <source>
        <strain evidence="2 7">040915-1/1B</strain>
        <strain evidence="1 6">17-16730-2A</strain>
        <strain evidence="3">850617-1/1</strain>
    </source>
</reference>
<dbReference type="Proteomes" id="UP000786185">
    <property type="component" value="Unassembled WGS sequence"/>
</dbReference>
<dbReference type="Proteomes" id="UP000726136">
    <property type="component" value="Unassembled WGS sequence"/>
</dbReference>
<dbReference type="Proteomes" id="UP000722957">
    <property type="component" value="Unassembled WGS sequence"/>
</dbReference>
<protein>
    <submittedName>
        <fullName evidence="4">DUF1456 family protein</fullName>
    </submittedName>
</protein>
<proteinExistence type="predicted"/>
<name>A0A191W969_VIBAN</name>
<evidence type="ECO:0000313" key="6">
    <source>
        <dbReference type="Proteomes" id="UP000722957"/>
    </source>
</evidence>
<organism evidence="4 5">
    <name type="scientific">Vibrio anguillarum</name>
    <name type="common">Listonella anguillarum</name>
    <dbReference type="NCBI Taxonomy" id="55601"/>
    <lineage>
        <taxon>Bacteria</taxon>
        <taxon>Pseudomonadati</taxon>
        <taxon>Pseudomonadota</taxon>
        <taxon>Gammaproteobacteria</taxon>
        <taxon>Vibrionales</taxon>
        <taxon>Vibrionaceae</taxon>
        <taxon>Vibrio</taxon>
    </lineage>
</organism>
<dbReference type="GeneID" id="83858731"/>
<evidence type="ECO:0000313" key="5">
    <source>
        <dbReference type="Proteomes" id="UP000078309"/>
    </source>
</evidence>
<dbReference type="RefSeq" id="WP_038148283.1">
    <property type="nucleotide sequence ID" value="NZ_AJYT02000167.1"/>
</dbReference>
<comment type="caution">
    <text evidence="4">The sequence shown here is derived from an EMBL/GenBank/DDBJ whole genome shotgun (WGS) entry which is preliminary data.</text>
</comment>
<accession>A0A1E5FPV9</accession>
<evidence type="ECO:0000313" key="2">
    <source>
        <dbReference type="EMBL" id="MBF4373145.1"/>
    </source>
</evidence>
<dbReference type="Proteomes" id="UP000078309">
    <property type="component" value="Unassembled WGS sequence"/>
</dbReference>
<reference evidence="4" key="3">
    <citation type="submission" date="2021-05" db="EMBL/GenBank/DDBJ databases">
        <authorList>
            <person name="Kalatzis P.G."/>
            <person name="Castillo D."/>
            <person name="D'Alvise P."/>
            <person name="Middelboe M."/>
            <person name="Gram L."/>
        </authorList>
    </citation>
    <scope>NUCLEOTIDE SEQUENCE</scope>
    <source>
        <strain evidence="4">90-11-286</strain>
    </source>
</reference>
<gene>
    <name evidence="1" type="ORF">EAY07_10350</name>
    <name evidence="2" type="ORF">EAY46_08630</name>
    <name evidence="3" type="ORF">ERJ77_15390</name>
    <name evidence="4" type="ORF">PL14_01205</name>
</gene>
<evidence type="ECO:0000313" key="7">
    <source>
        <dbReference type="Proteomes" id="UP000726136"/>
    </source>
</evidence>
<reference evidence="4 5" key="1">
    <citation type="journal article" date="2017" name="J. Fish Dis.">
        <title>Comparative assessment of Vibrio virulence in marine fish larvae.</title>
        <authorList>
            <person name="Ronneseth A."/>
            <person name="Castillo D."/>
            <person name="D'Alvise P."/>
            <person name="Tonnesen O."/>
            <person name="Haugland G."/>
            <person name="Grotkjaer T."/>
            <person name="Engell-Sorensen K."/>
            <person name="Norremark L."/>
            <person name="Bergh O."/>
            <person name="Wergeland H.I."/>
            <person name="Gram L."/>
        </authorList>
    </citation>
    <scope>NUCLEOTIDE SEQUENCE [LARGE SCALE GENOMIC DNA]</scope>
    <source>
        <strain evidence="4 5">90-11-286</strain>
    </source>
</reference>
<dbReference type="InterPro" id="IPR009921">
    <property type="entry name" value="YehS-like"/>
</dbReference>